<dbReference type="InterPro" id="IPR024185">
    <property type="entry name" value="FTHF_cligase-like_sf"/>
</dbReference>
<dbReference type="SUPFAM" id="SSF100950">
    <property type="entry name" value="NagB/RpiA/CoA transferase-like"/>
    <property type="match status" value="1"/>
</dbReference>
<dbReference type="Pfam" id="PF02589">
    <property type="entry name" value="LUD_dom"/>
    <property type="match status" value="1"/>
</dbReference>
<dbReference type="PANTHER" id="PTHR43682">
    <property type="entry name" value="LACTATE UTILIZATION PROTEIN C"/>
    <property type="match status" value="1"/>
</dbReference>
<dbReference type="PANTHER" id="PTHR43682:SF1">
    <property type="entry name" value="LACTATE UTILIZATION PROTEIN C"/>
    <property type="match status" value="1"/>
</dbReference>
<dbReference type="Proteomes" id="UP001319180">
    <property type="component" value="Unassembled WGS sequence"/>
</dbReference>
<dbReference type="InterPro" id="IPR003741">
    <property type="entry name" value="LUD_dom"/>
</dbReference>
<feature type="domain" description="LUD" evidence="1">
    <location>
        <begin position="94"/>
        <end position="193"/>
    </location>
</feature>
<evidence type="ECO:0000259" key="1">
    <source>
        <dbReference type="Pfam" id="PF02589"/>
    </source>
</evidence>
<accession>A0AAP2D7X3</accession>
<comment type="caution">
    <text evidence="2">The sequence shown here is derived from an EMBL/GenBank/DDBJ whole genome shotgun (WGS) entry which is preliminary data.</text>
</comment>
<reference evidence="2 3" key="1">
    <citation type="submission" date="2021-05" db="EMBL/GenBank/DDBJ databases">
        <title>A Polyphasic approach of four new species of the genus Ohtaekwangia: Ohtaekwangia histidinii sp. nov., Ohtaekwangia cretensis sp. nov., Ohtaekwangia indiensis sp. nov., Ohtaekwangia reichenbachii sp. nov. from diverse environment.</title>
        <authorList>
            <person name="Octaviana S."/>
        </authorList>
    </citation>
    <scope>NUCLEOTIDE SEQUENCE [LARGE SCALE GENOMIC DNA]</scope>
    <source>
        <strain evidence="2 3">PWU37</strain>
    </source>
</reference>
<dbReference type="InterPro" id="IPR037171">
    <property type="entry name" value="NagB/RpiA_transferase-like"/>
</dbReference>
<dbReference type="AlphaFoldDB" id="A0AAP2D7X3"/>
<evidence type="ECO:0000313" key="3">
    <source>
        <dbReference type="Proteomes" id="UP001319180"/>
    </source>
</evidence>
<dbReference type="Gene3D" id="3.40.50.10420">
    <property type="entry name" value="NagB/RpiA/CoA transferase-like"/>
    <property type="match status" value="1"/>
</dbReference>
<dbReference type="RefSeq" id="WP_254089487.1">
    <property type="nucleotide sequence ID" value="NZ_JAHESC010000007.1"/>
</dbReference>
<name>A0AAP2D7X3_9BACT</name>
<keyword evidence="3" id="KW-1185">Reference proteome</keyword>
<dbReference type="EMBL" id="JAHESC010000007">
    <property type="protein sequence ID" value="MBT1686246.1"/>
    <property type="molecule type" value="Genomic_DNA"/>
</dbReference>
<protein>
    <submittedName>
        <fullName evidence="2">LUD domain-containing protein</fullName>
    </submittedName>
</protein>
<evidence type="ECO:0000313" key="2">
    <source>
        <dbReference type="EMBL" id="MBT1686246.1"/>
    </source>
</evidence>
<sequence length="196" mass="21381">MDSRDKILQAVKAGRKSTPPQTPPVWTPRTPAIEELTTRFETTLTGIGGNVVRVFSWHEIIEYIHGTFTASQRILSAVPALDLPAAAMPAGPHSFEDVDLIVLEPHFGVAENGAAWLTDSRMPDRVLPFIAQHIALVLRVEDLVPTMQEAYARIGSEQYELGTFIAGPSKTADIEQSLVLGAHGPKSMTVFLLQLS</sequence>
<organism evidence="2 3">
    <name type="scientific">Dawidia soli</name>
    <dbReference type="NCBI Taxonomy" id="2782352"/>
    <lineage>
        <taxon>Bacteria</taxon>
        <taxon>Pseudomonadati</taxon>
        <taxon>Bacteroidota</taxon>
        <taxon>Cytophagia</taxon>
        <taxon>Cytophagales</taxon>
        <taxon>Chryseotaleaceae</taxon>
        <taxon>Dawidia</taxon>
    </lineage>
</organism>
<proteinExistence type="predicted"/>
<gene>
    <name evidence="2" type="ORF">KK078_06745</name>
</gene>